<dbReference type="SUPFAM" id="SSF56420">
    <property type="entry name" value="Peptide deformylase"/>
    <property type="match status" value="1"/>
</dbReference>
<dbReference type="PRINTS" id="PR01576">
    <property type="entry name" value="PDEFORMYLASE"/>
</dbReference>
<gene>
    <name evidence="2" type="ORF">UFOVP190_230</name>
</gene>
<dbReference type="PANTHER" id="PTHR10458:SF22">
    <property type="entry name" value="PEPTIDE DEFORMYLASE"/>
    <property type="match status" value="1"/>
</dbReference>
<name>A0A6J7WH87_9CAUD</name>
<dbReference type="Pfam" id="PF01327">
    <property type="entry name" value="Pep_deformylase"/>
    <property type="match status" value="1"/>
</dbReference>
<proteinExistence type="inferred from homology"/>
<dbReference type="InterPro" id="IPR023635">
    <property type="entry name" value="Peptide_deformylase"/>
</dbReference>
<dbReference type="CDD" id="cd00487">
    <property type="entry name" value="Pep_deformylase"/>
    <property type="match status" value="1"/>
</dbReference>
<dbReference type="Gene3D" id="3.90.45.10">
    <property type="entry name" value="Peptide deformylase"/>
    <property type="match status" value="1"/>
</dbReference>
<evidence type="ECO:0000256" key="1">
    <source>
        <dbReference type="ARBA" id="ARBA00010759"/>
    </source>
</evidence>
<dbReference type="HAMAP" id="MF_00163">
    <property type="entry name" value="Pep_deformylase"/>
    <property type="match status" value="1"/>
</dbReference>
<organism evidence="2">
    <name type="scientific">uncultured Caudovirales phage</name>
    <dbReference type="NCBI Taxonomy" id="2100421"/>
    <lineage>
        <taxon>Viruses</taxon>
        <taxon>Duplodnaviria</taxon>
        <taxon>Heunggongvirae</taxon>
        <taxon>Uroviricota</taxon>
        <taxon>Caudoviricetes</taxon>
        <taxon>Peduoviridae</taxon>
        <taxon>Maltschvirus</taxon>
        <taxon>Maltschvirus maltsch</taxon>
    </lineage>
</organism>
<dbReference type="GO" id="GO:0042586">
    <property type="term" value="F:peptide deformylase activity"/>
    <property type="evidence" value="ECO:0007669"/>
    <property type="project" value="InterPro"/>
</dbReference>
<protein>
    <submittedName>
        <fullName evidence="2">Def N-formylmethionyl-tRNA deformylase</fullName>
    </submittedName>
</protein>
<accession>A0A6J7WH87</accession>
<dbReference type="EMBL" id="LR798243">
    <property type="protein sequence ID" value="CAB5214719.1"/>
    <property type="molecule type" value="Genomic_DNA"/>
</dbReference>
<dbReference type="PANTHER" id="PTHR10458">
    <property type="entry name" value="PEPTIDE DEFORMYLASE"/>
    <property type="match status" value="1"/>
</dbReference>
<sequence length="165" mass="18671">MILPIKKWPEPILLQTCRAWDFNNPPALPNIEQDLIDTMMSQRALGLAANQVGIDYRVMAMNIQAGEYAGQQIVLANPIVSKVSDELWEATEGCLSFPRIELTIARPKYVFAHWTDMTGNLHSGIFSNIDAKCLLHELDHLDGRVFKDYVSDLKFKTAVRKGKKK</sequence>
<dbReference type="InterPro" id="IPR036821">
    <property type="entry name" value="Peptide_deformylase_sf"/>
</dbReference>
<comment type="similarity">
    <text evidence="1">Belongs to the polypeptide deformylase family.</text>
</comment>
<evidence type="ECO:0000313" key="2">
    <source>
        <dbReference type="EMBL" id="CAB5214719.1"/>
    </source>
</evidence>
<reference evidence="2" key="1">
    <citation type="submission" date="2020-05" db="EMBL/GenBank/DDBJ databases">
        <authorList>
            <person name="Chiriac C."/>
            <person name="Salcher M."/>
            <person name="Ghai R."/>
            <person name="Kavagutti S V."/>
        </authorList>
    </citation>
    <scope>NUCLEOTIDE SEQUENCE</scope>
</reference>
<dbReference type="PIRSF" id="PIRSF004749">
    <property type="entry name" value="Pep_def"/>
    <property type="match status" value="1"/>
</dbReference>